<evidence type="ECO:0000313" key="3">
    <source>
        <dbReference type="Proteomes" id="UP000095766"/>
    </source>
</evidence>
<organism evidence="2 3">
    <name type="scientific">Bacteroides uniformis</name>
    <dbReference type="NCBI Taxonomy" id="820"/>
    <lineage>
        <taxon>Bacteria</taxon>
        <taxon>Pseudomonadati</taxon>
        <taxon>Bacteroidota</taxon>
        <taxon>Bacteroidia</taxon>
        <taxon>Bacteroidales</taxon>
        <taxon>Bacteroidaceae</taxon>
        <taxon>Bacteroides</taxon>
    </lineage>
</organism>
<dbReference type="Proteomes" id="UP000095766">
    <property type="component" value="Unassembled WGS sequence"/>
</dbReference>
<proteinExistence type="predicted"/>
<feature type="transmembrane region" description="Helical" evidence="1">
    <location>
        <begin position="17"/>
        <end position="36"/>
    </location>
</feature>
<dbReference type="AlphaFoldDB" id="A0A174QZY2"/>
<sequence>MIFKRYSLYSFMKSVELVAIGVVPFVQKVVMILILIL</sequence>
<keyword evidence="1" id="KW-0472">Membrane</keyword>
<reference evidence="2 3" key="1">
    <citation type="submission" date="2015-09" db="EMBL/GenBank/DDBJ databases">
        <authorList>
            <consortium name="Pathogen Informatics"/>
        </authorList>
    </citation>
    <scope>NUCLEOTIDE SEQUENCE [LARGE SCALE GENOMIC DNA]</scope>
    <source>
        <strain evidence="2 3">2789STDY5834898</strain>
    </source>
</reference>
<gene>
    <name evidence="2" type="ORF">ERS852510_02998</name>
</gene>
<protein>
    <submittedName>
        <fullName evidence="2">Uncharacterized protein</fullName>
    </submittedName>
</protein>
<dbReference type="EMBL" id="CZAO01000014">
    <property type="protein sequence ID" value="CUQ03827.1"/>
    <property type="molecule type" value="Genomic_DNA"/>
</dbReference>
<keyword evidence="1" id="KW-1133">Transmembrane helix</keyword>
<accession>A0A174QZY2</accession>
<keyword evidence="1" id="KW-0812">Transmembrane</keyword>
<evidence type="ECO:0000313" key="2">
    <source>
        <dbReference type="EMBL" id="CUQ03827.1"/>
    </source>
</evidence>
<evidence type="ECO:0000256" key="1">
    <source>
        <dbReference type="SAM" id="Phobius"/>
    </source>
</evidence>
<name>A0A174QZY2_BACUN</name>